<dbReference type="InterPro" id="IPR050123">
    <property type="entry name" value="Prok_molybdopt-oxidoreductase"/>
</dbReference>
<dbReference type="Gene3D" id="3.40.228.10">
    <property type="entry name" value="Dimethylsulfoxide Reductase, domain 2"/>
    <property type="match status" value="1"/>
</dbReference>
<dbReference type="SUPFAM" id="SSF53706">
    <property type="entry name" value="Formate dehydrogenase/DMSO reductase, domains 1-3"/>
    <property type="match status" value="1"/>
</dbReference>
<keyword evidence="7" id="KW-1185">Reference proteome</keyword>
<dbReference type="InterPro" id="IPR027467">
    <property type="entry name" value="MopterinOxRdtase_cofactor_BS"/>
</dbReference>
<dbReference type="Pfam" id="PF00384">
    <property type="entry name" value="Molybdopterin"/>
    <property type="match status" value="1"/>
</dbReference>
<dbReference type="Pfam" id="PF01568">
    <property type="entry name" value="Molydop_binding"/>
    <property type="match status" value="1"/>
</dbReference>
<dbReference type="InterPro" id="IPR009010">
    <property type="entry name" value="Asp_de-COase-like_dom_sf"/>
</dbReference>
<dbReference type="Pfam" id="PF04879">
    <property type="entry name" value="Molybdop_Fe4S4"/>
    <property type="match status" value="1"/>
</dbReference>
<evidence type="ECO:0000313" key="6">
    <source>
        <dbReference type="EMBL" id="NNJ26616.1"/>
    </source>
</evidence>
<evidence type="ECO:0000259" key="5">
    <source>
        <dbReference type="PROSITE" id="PS51669"/>
    </source>
</evidence>
<sequence>MSSSFEPLKPSRVLADLTPEGDGLIGKATGMLRAKTGRLTRELLREPGRFGLGQLPVVNQPDRTTTAVCGYCSTGCGLNIHLQDGPNGEPGGGGAVNLTPTTEYPVNLGMACPKGWEALAVLDAPDRAVAPLLKDGHGKQKPVNWDQALDTFRDRFQAIQKEHGAESVAFLSTGQIPTEEMALLGAVAKFGMGLVHGDGNTRQCMATAAVAYKQSVGFDAPPYTYADFEESDCLIFVGANPCLAHPIMWERVMRNKQKPEILVLDPRATETAMNATLHLPAKPKSDQSFFYGLANYFIQNGWVDRDFVANHTAGFEEYARFVEAFTFERVSKETGLPAETLRDAALRIRARERVSAWWTMGVNQSHQGTRTAQAIINFQLLTGSFGKPGTGANSITGQCNAMGSRLFSNTTGLLGGRDFKKAADRAAVAGMLNVPEERIPDRDSLAYPEIIEGILKGKIRGLWVIATNPAHSWINRNQLDDVLSRLDFLVVQDMYHSTETAKIADLVLPAAGWGEKDGTVINSERRIGLLKKVRKAPGQALADFSIFKLIADRWGCGELFEEWTDPEAAFHILKRLSAGMPCDFSGIRDYRHLDEAGGVQWPYPAEGADPAVERRLFADGRFYHADGRAKFLFEEPRPLPEAAGGKYPFTLLTGRGSASQWHTQTRTSKSAVLRKLYPDSVYVEVHVRDARRLQIAPEQTVRVESQRGSIRAKAFVTNGVPEGCLFLPMHYPETNQLTDGQFDPYSRQPAYKACAARLLADAN</sequence>
<dbReference type="InterPro" id="IPR006657">
    <property type="entry name" value="MoPterin_dinucl-bd_dom"/>
</dbReference>
<feature type="domain" description="4Fe-4S Mo/W bis-MGD-type" evidence="5">
    <location>
        <begin position="62"/>
        <end position="126"/>
    </location>
</feature>
<dbReference type="PROSITE" id="PS51669">
    <property type="entry name" value="4FE4S_MOW_BIS_MGD"/>
    <property type="match status" value="1"/>
</dbReference>
<dbReference type="GO" id="GO:0016491">
    <property type="term" value="F:oxidoreductase activity"/>
    <property type="evidence" value="ECO:0007669"/>
    <property type="project" value="UniProtKB-KW"/>
</dbReference>
<keyword evidence="4" id="KW-0411">Iron-sulfur</keyword>
<evidence type="ECO:0000256" key="3">
    <source>
        <dbReference type="ARBA" id="ARBA00023004"/>
    </source>
</evidence>
<dbReference type="Proteomes" id="UP000609651">
    <property type="component" value="Unassembled WGS sequence"/>
</dbReference>
<dbReference type="Gene3D" id="2.20.25.90">
    <property type="entry name" value="ADC-like domains"/>
    <property type="match status" value="1"/>
</dbReference>
<name>A0ABX1VGP3_9PLAN</name>
<dbReference type="Gene3D" id="2.40.40.20">
    <property type="match status" value="1"/>
</dbReference>
<keyword evidence="2" id="KW-0479">Metal-binding</keyword>
<keyword evidence="3" id="KW-0408">Iron</keyword>
<proteinExistence type="predicted"/>
<comment type="caution">
    <text evidence="6">The sequence shown here is derived from an EMBL/GenBank/DDBJ whole genome shotgun (WGS) entry which is preliminary data.</text>
</comment>
<dbReference type="EC" id="1.7.99.4" evidence="6"/>
<evidence type="ECO:0000256" key="2">
    <source>
        <dbReference type="ARBA" id="ARBA00022723"/>
    </source>
</evidence>
<dbReference type="Gene3D" id="3.40.50.740">
    <property type="match status" value="1"/>
</dbReference>
<dbReference type="InterPro" id="IPR006656">
    <property type="entry name" value="Mopterin_OxRdtase"/>
</dbReference>
<dbReference type="SUPFAM" id="SSF50692">
    <property type="entry name" value="ADC-like"/>
    <property type="match status" value="1"/>
</dbReference>
<evidence type="ECO:0000256" key="4">
    <source>
        <dbReference type="ARBA" id="ARBA00023014"/>
    </source>
</evidence>
<keyword evidence="1" id="KW-0004">4Fe-4S</keyword>
<evidence type="ECO:0000256" key="1">
    <source>
        <dbReference type="ARBA" id="ARBA00022485"/>
    </source>
</evidence>
<keyword evidence="6" id="KW-0560">Oxidoreductase</keyword>
<accession>A0ABX1VGP3</accession>
<evidence type="ECO:0000313" key="7">
    <source>
        <dbReference type="Proteomes" id="UP000609651"/>
    </source>
</evidence>
<dbReference type="InterPro" id="IPR006963">
    <property type="entry name" value="Mopterin_OxRdtase_4Fe-4S_dom"/>
</dbReference>
<dbReference type="SMART" id="SM00926">
    <property type="entry name" value="Molybdop_Fe4S4"/>
    <property type="match status" value="1"/>
</dbReference>
<dbReference type="PROSITE" id="PS00551">
    <property type="entry name" value="MOLYBDOPTERIN_PROK_1"/>
    <property type="match status" value="1"/>
</dbReference>
<organism evidence="6 7">
    <name type="scientific">Alienimonas chondri</name>
    <dbReference type="NCBI Taxonomy" id="2681879"/>
    <lineage>
        <taxon>Bacteria</taxon>
        <taxon>Pseudomonadati</taxon>
        <taxon>Planctomycetota</taxon>
        <taxon>Planctomycetia</taxon>
        <taxon>Planctomycetales</taxon>
        <taxon>Planctomycetaceae</taxon>
        <taxon>Alienimonas</taxon>
    </lineage>
</organism>
<reference evidence="6 7" key="1">
    <citation type="journal article" date="2020" name="Syst. Appl. Microbiol.">
        <title>Alienimonas chondri sp. nov., a novel planctomycete isolated from the biofilm of the red alga Chondrus crispus.</title>
        <authorList>
            <person name="Vitorino I."/>
            <person name="Albuquerque L."/>
            <person name="Wiegand S."/>
            <person name="Kallscheuer N."/>
            <person name="da Costa M.S."/>
            <person name="Lobo-da-Cunha A."/>
            <person name="Jogler C."/>
            <person name="Lage O.M."/>
        </authorList>
    </citation>
    <scope>NUCLEOTIDE SEQUENCE [LARGE SCALE GENOMIC DNA]</scope>
    <source>
        <strain evidence="6 7">LzC2</strain>
    </source>
</reference>
<gene>
    <name evidence="6" type="primary">narB</name>
    <name evidence="6" type="ORF">LzC2_27050</name>
</gene>
<dbReference type="EMBL" id="WTPX01000087">
    <property type="protein sequence ID" value="NNJ26616.1"/>
    <property type="molecule type" value="Genomic_DNA"/>
</dbReference>
<dbReference type="PIRSF" id="PIRSF000144">
    <property type="entry name" value="CbbBc"/>
    <property type="match status" value="1"/>
</dbReference>
<protein>
    <submittedName>
        <fullName evidence="6">Nitrate reductase</fullName>
        <ecNumber evidence="6">1.7.99.4</ecNumber>
    </submittedName>
</protein>
<dbReference type="CDD" id="cd00508">
    <property type="entry name" value="MopB_CT_Fdh-Nap-like"/>
    <property type="match status" value="1"/>
</dbReference>
<dbReference type="PANTHER" id="PTHR43105">
    <property type="entry name" value="RESPIRATORY NITRATE REDUCTASE"/>
    <property type="match status" value="1"/>
</dbReference>
<dbReference type="PANTHER" id="PTHR43105:SF10">
    <property type="entry name" value="NADH-QUINONE OXIDOREDUCTASE SUBUNIT G"/>
    <property type="match status" value="1"/>
</dbReference>
<dbReference type="CDD" id="cd02754">
    <property type="entry name" value="MopB_Nitrate-R-NapA-like"/>
    <property type="match status" value="1"/>
</dbReference>